<gene>
    <name evidence="2" type="ORF">IscW_ISCW013489</name>
</gene>
<feature type="non-terminal residue" evidence="2">
    <location>
        <position position="1"/>
    </location>
</feature>
<dbReference type="VEuPathDB" id="VectorBase:ISCI013489"/>
<organism evidence="2">
    <name type="scientific">Ixodes scapularis</name>
    <name type="common">Black-legged tick</name>
    <name type="synonym">Deer tick</name>
    <dbReference type="NCBI Taxonomy" id="6945"/>
    <lineage>
        <taxon>Eukaryota</taxon>
        <taxon>Metazoa</taxon>
        <taxon>Ecdysozoa</taxon>
        <taxon>Arthropoda</taxon>
        <taxon>Chelicerata</taxon>
        <taxon>Arachnida</taxon>
        <taxon>Acari</taxon>
        <taxon>Parasitiformes</taxon>
        <taxon>Ixodida</taxon>
        <taxon>Ixodoidea</taxon>
        <taxon>Ixodidae</taxon>
        <taxon>Ixodinae</taxon>
        <taxon>Ixodes</taxon>
    </lineage>
</organism>
<keyword evidence="1" id="KW-0472">Membrane</keyword>
<reference evidence="2" key="1">
    <citation type="submission" date="2008-03" db="EMBL/GenBank/DDBJ databases">
        <title>Annotation of Ixodes scapularis.</title>
        <authorList>
            <consortium name="Ixodes scapularis Genome Project Consortium"/>
            <person name="Caler E."/>
            <person name="Hannick L.I."/>
            <person name="Bidwell S."/>
            <person name="Joardar V."/>
            <person name="Thiagarajan M."/>
            <person name="Amedeo P."/>
            <person name="Galinsky K.J."/>
            <person name="Schobel S."/>
            <person name="Inman J."/>
            <person name="Hostetler J."/>
            <person name="Miller J."/>
            <person name="Hammond M."/>
            <person name="Megy K."/>
            <person name="Lawson D."/>
            <person name="Kodira C."/>
            <person name="Sutton G."/>
            <person name="Meyer J."/>
            <person name="Hill C.A."/>
            <person name="Birren B."/>
            <person name="Nene V."/>
            <person name="Collins F."/>
            <person name="Alarcon-Chaidez F."/>
            <person name="Wikel S."/>
            <person name="Strausberg R."/>
        </authorList>
    </citation>
    <scope>NUCLEOTIDE SEQUENCE [LARGE SCALE GENOMIC DNA]</scope>
    <source>
        <strain evidence="2">Wikel colony</strain>
    </source>
</reference>
<name>B7QEK8_IXOSC</name>
<feature type="transmembrane region" description="Helical" evidence="1">
    <location>
        <begin position="37"/>
        <end position="61"/>
    </location>
</feature>
<keyword evidence="1" id="KW-0812">Transmembrane</keyword>
<dbReference type="PaxDb" id="6945-B7QEK8"/>
<dbReference type="AlphaFoldDB" id="B7QEK8"/>
<accession>B7QEK8</accession>
<feature type="non-terminal residue" evidence="2">
    <location>
        <position position="130"/>
    </location>
</feature>
<keyword evidence="1" id="KW-1133">Transmembrane helix</keyword>
<dbReference type="EMBL" id="DS921461">
    <property type="protein sequence ID" value="EEC17280.1"/>
    <property type="molecule type" value="Genomic_DNA"/>
</dbReference>
<protein>
    <submittedName>
        <fullName evidence="2">Uncharacterized protein</fullName>
    </submittedName>
</protein>
<evidence type="ECO:0000256" key="1">
    <source>
        <dbReference type="SAM" id="Phobius"/>
    </source>
</evidence>
<sequence>LASASATLALASATSTFALATSASAFATLVAAMAALASASAALASALAALASASLVAAFAATASVSVPGRSATTEDGSCACSATVPWVAETVLISVQDTKDLTKSSLNYAGERIILIILATPSFDPAASR</sequence>
<evidence type="ECO:0000313" key="2">
    <source>
        <dbReference type="EMBL" id="EEC17280.1"/>
    </source>
</evidence>
<dbReference type="VEuPathDB" id="VectorBase:ISCW013489"/>
<proteinExistence type="predicted"/>